<protein>
    <submittedName>
        <fullName evidence="1">Sulfotransferase family protein</fullName>
    </submittedName>
</protein>
<dbReference type="InterPro" id="IPR027417">
    <property type="entry name" value="P-loop_NTPase"/>
</dbReference>
<proteinExistence type="predicted"/>
<dbReference type="Proteomes" id="UP000321721">
    <property type="component" value="Unassembled WGS sequence"/>
</dbReference>
<reference evidence="1 2" key="1">
    <citation type="submission" date="2019-08" db="EMBL/GenBank/DDBJ databases">
        <title>Genome of Vicingus serpentipes NCIMB 15042.</title>
        <authorList>
            <person name="Bowman J.P."/>
        </authorList>
    </citation>
    <scope>NUCLEOTIDE SEQUENCE [LARGE SCALE GENOMIC DNA]</scope>
    <source>
        <strain evidence="1 2">NCIMB 15042</strain>
    </source>
</reference>
<dbReference type="OrthoDB" id="1407035at2"/>
<keyword evidence="2" id="KW-1185">Reference proteome</keyword>
<dbReference type="InterPro" id="IPR053259">
    <property type="entry name" value="Golvesin-related_Golgi"/>
</dbReference>
<dbReference type="SUPFAM" id="SSF52540">
    <property type="entry name" value="P-loop containing nucleoside triphosphate hydrolases"/>
    <property type="match status" value="1"/>
</dbReference>
<sequence>MELLNKNIVFMHIPKNGGTTLDSILDKNFSVNNTFNVKVIGNSELNISDLLNLNEEELNNIKLLKGHVPFGIHQKLRNQFNYITLLRNPVDRIVSYYYYVLSLPSHRLYERVMKEKMSLYDFATKINQGDVNNAQIRVISGIEDTPENMLSKAIDNIDNNFSFVGLVEKYDESLLLLQELYKFKIPYYRSLNKTPKRSKLDEIDKNTLVAIKDLNQGDIDLYSIMEKKFNKELEEVDLLNFKLKKLRSVNKLYNFYAGFKS</sequence>
<dbReference type="InterPro" id="IPR005331">
    <property type="entry name" value="Sulfotransferase"/>
</dbReference>
<dbReference type="Gene3D" id="3.40.50.300">
    <property type="entry name" value="P-loop containing nucleotide triphosphate hydrolases"/>
    <property type="match status" value="1"/>
</dbReference>
<dbReference type="PANTHER" id="PTHR32301:SF6">
    <property type="entry name" value="GOLVESIN-RELATED"/>
    <property type="match status" value="1"/>
</dbReference>
<organism evidence="1 2">
    <name type="scientific">Vicingus serpentipes</name>
    <dbReference type="NCBI Taxonomy" id="1926625"/>
    <lineage>
        <taxon>Bacteria</taxon>
        <taxon>Pseudomonadati</taxon>
        <taxon>Bacteroidota</taxon>
        <taxon>Flavobacteriia</taxon>
        <taxon>Flavobacteriales</taxon>
        <taxon>Vicingaceae</taxon>
        <taxon>Vicingus</taxon>
    </lineage>
</organism>
<comment type="caution">
    <text evidence="1">The sequence shown here is derived from an EMBL/GenBank/DDBJ whole genome shotgun (WGS) entry which is preliminary data.</text>
</comment>
<keyword evidence="1" id="KW-0808">Transferase</keyword>
<dbReference type="Pfam" id="PF03567">
    <property type="entry name" value="Sulfotransfer_2"/>
    <property type="match status" value="1"/>
</dbReference>
<dbReference type="AlphaFoldDB" id="A0A5C6RTR2"/>
<evidence type="ECO:0000313" key="2">
    <source>
        <dbReference type="Proteomes" id="UP000321721"/>
    </source>
</evidence>
<accession>A0A5C6RTR2</accession>
<dbReference type="GO" id="GO:0016020">
    <property type="term" value="C:membrane"/>
    <property type="evidence" value="ECO:0007669"/>
    <property type="project" value="InterPro"/>
</dbReference>
<dbReference type="PANTHER" id="PTHR32301">
    <property type="entry name" value="COUNTIN RECEPTOR CNR3-RELATED"/>
    <property type="match status" value="1"/>
</dbReference>
<dbReference type="GO" id="GO:0008146">
    <property type="term" value="F:sulfotransferase activity"/>
    <property type="evidence" value="ECO:0007669"/>
    <property type="project" value="InterPro"/>
</dbReference>
<gene>
    <name evidence="1" type="ORF">FRY74_08225</name>
</gene>
<name>A0A5C6RTR2_9FLAO</name>
<dbReference type="EMBL" id="VOOS01000003">
    <property type="protein sequence ID" value="TXB65399.1"/>
    <property type="molecule type" value="Genomic_DNA"/>
</dbReference>
<dbReference type="RefSeq" id="WP_147100397.1">
    <property type="nucleotide sequence ID" value="NZ_VOOS01000003.1"/>
</dbReference>
<evidence type="ECO:0000313" key="1">
    <source>
        <dbReference type="EMBL" id="TXB65399.1"/>
    </source>
</evidence>